<dbReference type="AlphaFoldDB" id="A0A7T7WK55"/>
<dbReference type="GO" id="GO:0031241">
    <property type="term" value="C:periplasmic side of cell outer membrane"/>
    <property type="evidence" value="ECO:0007669"/>
    <property type="project" value="TreeGrafter"/>
</dbReference>
<dbReference type="GO" id="GO:0009252">
    <property type="term" value="P:peptidoglycan biosynthetic process"/>
    <property type="evidence" value="ECO:0007669"/>
    <property type="project" value="TreeGrafter"/>
</dbReference>
<reference evidence="2 3" key="1">
    <citation type="submission" date="2020-08" db="EMBL/GenBank/DDBJ databases">
        <title>Emergence of ISAba1-mediated novel tet(X) in Acinetobacter variabilis from a chicken farm.</title>
        <authorList>
            <person name="Peng K."/>
            <person name="Li R."/>
        </authorList>
    </citation>
    <scope>NUCLEOTIDE SEQUENCE [LARGE SCALE GENOMIC DNA]</scope>
    <source>
        <strain evidence="2 3">XM9F202-2</strain>
    </source>
</reference>
<evidence type="ECO:0000313" key="2">
    <source>
        <dbReference type="EMBL" id="QQN88965.1"/>
    </source>
</evidence>
<sequence>MWNKSNNKKWKIQNKILGLGLLACVSSVQAEVLIILPESGPLARAASSIKQGFLSAYTASGQKVPLKWVNSDQKKISQLLKQHVSKKTQMVIGPLARQDVEQLVQTKPKIRTLSLNESSLTAPNIWQFSLSKKEDAAALQKQIAQDGIQQLFVMRQPGSESEHELLLMSLLSQSELQLEMIQKPPFFLKSKQGILLLGNADWLASLQGLGHKRIYTVANAINEQHAPPRGIKFCDVPVLYFANWPDVMQAYHHAPVNMAYQRLIAFGGDAWQITQYYLNNKKIRNIEFQGRTGMIQVSDQGIQRTPSCFQQSAKGLKAL</sequence>
<protein>
    <submittedName>
        <fullName evidence="2">Penicillin-binding protein activator</fullName>
    </submittedName>
</protein>
<evidence type="ECO:0000313" key="3">
    <source>
        <dbReference type="Proteomes" id="UP000596079"/>
    </source>
</evidence>
<gene>
    <name evidence="2" type="ORF">IAQ69_04635</name>
</gene>
<dbReference type="Pfam" id="PF04348">
    <property type="entry name" value="LppC"/>
    <property type="match status" value="1"/>
</dbReference>
<keyword evidence="1" id="KW-0472">Membrane</keyword>
<name>A0A7T7WK55_9GAMM</name>
<dbReference type="PANTHER" id="PTHR38038">
    <property type="entry name" value="PENICILLIN-BINDING PROTEIN ACTIVATOR LPOA"/>
    <property type="match status" value="1"/>
</dbReference>
<dbReference type="InterPro" id="IPR028082">
    <property type="entry name" value="Peripla_BP_I"/>
</dbReference>
<dbReference type="Gene3D" id="3.40.50.2300">
    <property type="match status" value="2"/>
</dbReference>
<dbReference type="GO" id="GO:0030234">
    <property type="term" value="F:enzyme regulator activity"/>
    <property type="evidence" value="ECO:0007669"/>
    <property type="project" value="TreeGrafter"/>
</dbReference>
<dbReference type="PANTHER" id="PTHR38038:SF1">
    <property type="entry name" value="PENICILLIN-BINDING PROTEIN ACTIVATOR LPOA"/>
    <property type="match status" value="1"/>
</dbReference>
<organism evidence="2 3">
    <name type="scientific">Acinetobacter variabilis</name>
    <dbReference type="NCBI Taxonomy" id="70346"/>
    <lineage>
        <taxon>Bacteria</taxon>
        <taxon>Pseudomonadati</taxon>
        <taxon>Pseudomonadota</taxon>
        <taxon>Gammaproteobacteria</taxon>
        <taxon>Moraxellales</taxon>
        <taxon>Moraxellaceae</taxon>
        <taxon>Acinetobacter</taxon>
    </lineage>
</organism>
<proteinExistence type="predicted"/>
<evidence type="ECO:0000256" key="1">
    <source>
        <dbReference type="ARBA" id="ARBA00023136"/>
    </source>
</evidence>
<dbReference type="SUPFAM" id="SSF53822">
    <property type="entry name" value="Periplasmic binding protein-like I"/>
    <property type="match status" value="1"/>
</dbReference>
<accession>A0A7T7WK55</accession>
<dbReference type="InterPro" id="IPR007443">
    <property type="entry name" value="LpoA"/>
</dbReference>
<dbReference type="Proteomes" id="UP000596079">
    <property type="component" value="Chromosome"/>
</dbReference>
<dbReference type="RefSeq" id="WP_180016846.1">
    <property type="nucleotide sequence ID" value="NZ_CP060811.1"/>
</dbReference>
<dbReference type="EMBL" id="CP060811">
    <property type="protein sequence ID" value="QQN88965.1"/>
    <property type="molecule type" value="Genomic_DNA"/>
</dbReference>